<evidence type="ECO:0000313" key="2">
    <source>
        <dbReference type="EMBL" id="MFC5707473.1"/>
    </source>
</evidence>
<proteinExistence type="predicted"/>
<sequence length="461" mass="49286">MKGNLIALSLLLATGAAMATTTIDVNFMVPQAMADSQGREALFAGLRANLGKVDEFYLSKYTGITKNGKPEDIHFNLRQILVLSDKTADPECQDGLAHTAMVLYQDGQIAAKGNMAPSEPGYDTACISPEDAELIRLAGRSSGADFWVTLHDGFLHGYAIGLARGQMDAEVKLTNVATTGGYYAPGSLAHEFLHFFGGVDLYNKAENALCQPDGAWSGRLMCRSPQVPNANLFGSTRYLDEKLFLQRFYDRADSTMDDWTYNGINRSRSAFAASGAAVMTAPINGSRVASLQVSGSTLSREVPFLTLSVRVKGAGQYAQPVAVELYTQGVTARAGDNYFDDVTQTLTFDPGNPDYEVTADGSWVKTVRLTSKNLDFSGDKTLLLGLRAGNATAVNAAQTTITVARTGPAPAQAEPEPVQSSDDGASVPVIKSTDEGFGAGASSPLVLLGLACLAWWRRKYR</sequence>
<reference evidence="3" key="1">
    <citation type="journal article" date="2019" name="Int. J. Syst. Evol. Microbiol.">
        <title>The Global Catalogue of Microorganisms (GCM) 10K type strain sequencing project: providing services to taxonomists for standard genome sequencing and annotation.</title>
        <authorList>
            <consortium name="The Broad Institute Genomics Platform"/>
            <consortium name="The Broad Institute Genome Sequencing Center for Infectious Disease"/>
            <person name="Wu L."/>
            <person name="Ma J."/>
        </authorList>
    </citation>
    <scope>NUCLEOTIDE SEQUENCE [LARGE SCALE GENOMIC DNA]</scope>
    <source>
        <strain evidence="3">KCTC 15012</strain>
    </source>
</reference>
<accession>A0ABW0YEY6</accession>
<feature type="chain" id="PRO_5045142332" evidence="1">
    <location>
        <begin position="20"/>
        <end position="461"/>
    </location>
</feature>
<protein>
    <submittedName>
        <fullName evidence="2">SVAGG family GlyGly-CTERM protein</fullName>
    </submittedName>
</protein>
<dbReference type="InterPro" id="IPR038081">
    <property type="entry name" value="CalX-like_sf"/>
</dbReference>
<evidence type="ECO:0000313" key="3">
    <source>
        <dbReference type="Proteomes" id="UP001596132"/>
    </source>
</evidence>
<dbReference type="Proteomes" id="UP001596132">
    <property type="component" value="Unassembled WGS sequence"/>
</dbReference>
<comment type="caution">
    <text evidence="2">The sequence shown here is derived from an EMBL/GenBank/DDBJ whole genome shotgun (WGS) entry which is preliminary data.</text>
</comment>
<dbReference type="Gene3D" id="2.60.40.2030">
    <property type="match status" value="1"/>
</dbReference>
<dbReference type="EMBL" id="JBHSPP010000016">
    <property type="protein sequence ID" value="MFC5707473.1"/>
    <property type="molecule type" value="Genomic_DNA"/>
</dbReference>
<name>A0ABW0YEY6_9GAMM</name>
<keyword evidence="3" id="KW-1185">Reference proteome</keyword>
<dbReference type="RefSeq" id="WP_042640486.1">
    <property type="nucleotide sequence ID" value="NZ_CDDF01000005.1"/>
</dbReference>
<feature type="signal peptide" evidence="1">
    <location>
        <begin position="1"/>
        <end position="19"/>
    </location>
</feature>
<organism evidence="2 3">
    <name type="scientific">Aeromonas eucrenophila</name>
    <dbReference type="NCBI Taxonomy" id="649"/>
    <lineage>
        <taxon>Bacteria</taxon>
        <taxon>Pseudomonadati</taxon>
        <taxon>Pseudomonadota</taxon>
        <taxon>Gammaproteobacteria</taxon>
        <taxon>Aeromonadales</taxon>
        <taxon>Aeromonadaceae</taxon>
        <taxon>Aeromonas</taxon>
    </lineage>
</organism>
<evidence type="ECO:0000256" key="1">
    <source>
        <dbReference type="SAM" id="SignalP"/>
    </source>
</evidence>
<dbReference type="NCBIfam" id="NF038115">
    <property type="entry name" value="SVAGG"/>
    <property type="match status" value="1"/>
</dbReference>
<gene>
    <name evidence="2" type="ORF">ACFPVW_15765</name>
</gene>
<keyword evidence="1" id="KW-0732">Signal</keyword>